<feature type="active site" description="Nucleophile" evidence="8">
    <location>
        <position position="109"/>
    </location>
</feature>
<dbReference type="InterPro" id="IPR016455">
    <property type="entry name" value="XTH"/>
</dbReference>
<sequence length="298" mass="34590">MMKKYLRFIAIIGVLAMHLVQNSEASSVVSKGDFDKDFIVTWSPSHVNTSADGLLRSLKLDNESGSGFASNDTFLFGQFNMQIKLIEGDSAGTVVAFYLQSNQTNGDNEMDFEFLGNVIGQPYILQTNVIIDGNANREERIHLWFDPTKDFHTYSILWNLHQIVFMVDWVPIRTYRNYTAKGVSFPQWQPMRLLISLWDGDNWATRGGRDKIDWSKGPFIASFKNYKIDACVWNGDAESCGEDNSTTNWWQNERFNTLTGTQRRLFKWARKYHLIYDYCQDNVRFQNKLPLECYLPKY</sequence>
<reference evidence="11 12" key="1">
    <citation type="journal article" date="2018" name="Proc. Natl. Acad. Sci. U.S.A.">
        <title>Draft genome sequence of Camellia sinensis var. sinensis provides insights into the evolution of the tea genome and tea quality.</title>
        <authorList>
            <person name="Wei C."/>
            <person name="Yang H."/>
            <person name="Wang S."/>
            <person name="Zhao J."/>
            <person name="Liu C."/>
            <person name="Gao L."/>
            <person name="Xia E."/>
            <person name="Lu Y."/>
            <person name="Tai Y."/>
            <person name="She G."/>
            <person name="Sun J."/>
            <person name="Cao H."/>
            <person name="Tong W."/>
            <person name="Gao Q."/>
            <person name="Li Y."/>
            <person name="Deng W."/>
            <person name="Jiang X."/>
            <person name="Wang W."/>
            <person name="Chen Q."/>
            <person name="Zhang S."/>
            <person name="Li H."/>
            <person name="Wu J."/>
            <person name="Wang P."/>
            <person name="Li P."/>
            <person name="Shi C."/>
            <person name="Zheng F."/>
            <person name="Jian J."/>
            <person name="Huang B."/>
            <person name="Shan D."/>
            <person name="Shi M."/>
            <person name="Fang C."/>
            <person name="Yue Y."/>
            <person name="Li F."/>
            <person name="Li D."/>
            <person name="Wei S."/>
            <person name="Han B."/>
            <person name="Jiang C."/>
            <person name="Yin Y."/>
            <person name="Xia T."/>
            <person name="Zhang Z."/>
            <person name="Bennetzen J.L."/>
            <person name="Zhao S."/>
            <person name="Wan X."/>
        </authorList>
    </citation>
    <scope>NUCLEOTIDE SEQUENCE [LARGE SCALE GENOMIC DNA]</scope>
    <source>
        <strain evidence="12">cv. Shuchazao</strain>
        <tissue evidence="11">Leaf</tissue>
    </source>
</reference>
<dbReference type="FunFam" id="2.60.120.200:FF:000025">
    <property type="entry name" value="Xyloglucan endotransglucosylase/hydrolase"/>
    <property type="match status" value="1"/>
</dbReference>
<keyword evidence="3 9" id="KW-0378">Hydrolase</keyword>
<evidence type="ECO:0000256" key="2">
    <source>
        <dbReference type="ARBA" id="ARBA00022679"/>
    </source>
</evidence>
<dbReference type="GO" id="GO:0048046">
    <property type="term" value="C:apoplast"/>
    <property type="evidence" value="ECO:0007669"/>
    <property type="project" value="UniProtKB-SubCell"/>
</dbReference>
<keyword evidence="6 9" id="KW-0326">Glycosidase</keyword>
<comment type="function">
    <text evidence="9">Catalyzes xyloglucan endohydrolysis (XEH) and/or endotransglycosylation (XET). Cleaves and religates xyloglucan polymers, an essential constituent of the primary cell wall, and thereby participates in cell wall construction of growing tissues.</text>
</comment>
<evidence type="ECO:0000256" key="4">
    <source>
        <dbReference type="ARBA" id="ARBA00023157"/>
    </source>
</evidence>
<evidence type="ECO:0000256" key="9">
    <source>
        <dbReference type="RuleBase" id="RU361120"/>
    </source>
</evidence>
<dbReference type="InterPro" id="IPR013320">
    <property type="entry name" value="ConA-like_dom_sf"/>
</dbReference>
<protein>
    <recommendedName>
        <fullName evidence="9">Xyloglucan endotransglucosylase/hydrolase</fullName>
        <ecNumber evidence="9">2.4.1.207</ecNumber>
    </recommendedName>
</protein>
<evidence type="ECO:0000256" key="1">
    <source>
        <dbReference type="ARBA" id="ARBA00022676"/>
    </source>
</evidence>
<keyword evidence="12" id="KW-1185">Reference proteome</keyword>
<dbReference type="PANTHER" id="PTHR31062">
    <property type="entry name" value="XYLOGLUCAN ENDOTRANSGLUCOSYLASE/HYDROLASE PROTEIN 8-RELATED"/>
    <property type="match status" value="1"/>
</dbReference>
<evidence type="ECO:0000313" key="12">
    <source>
        <dbReference type="Proteomes" id="UP000306102"/>
    </source>
</evidence>
<evidence type="ECO:0000256" key="8">
    <source>
        <dbReference type="PIRSR" id="PIRSR005604-1"/>
    </source>
</evidence>
<feature type="domain" description="GH16" evidence="10">
    <location>
        <begin position="22"/>
        <end position="223"/>
    </location>
</feature>
<keyword evidence="5" id="KW-0325">Glycoprotein</keyword>
<dbReference type="GO" id="GO:0042546">
    <property type="term" value="P:cell wall biogenesis"/>
    <property type="evidence" value="ECO:0007669"/>
    <property type="project" value="InterPro"/>
</dbReference>
<dbReference type="InterPro" id="IPR044791">
    <property type="entry name" value="Beta-glucanase/XTH"/>
</dbReference>
<keyword evidence="1" id="KW-0328">Glycosyltransferase</keyword>
<keyword evidence="9" id="KW-0964">Secreted</keyword>
<dbReference type="PROSITE" id="PS51762">
    <property type="entry name" value="GH16_2"/>
    <property type="match status" value="1"/>
</dbReference>
<accession>A0A4S4E517</accession>
<comment type="similarity">
    <text evidence="9">Belongs to the glycosyl hydrolase 16 family.</text>
</comment>
<keyword evidence="2 9" id="KW-0808">Transferase</keyword>
<evidence type="ECO:0000256" key="3">
    <source>
        <dbReference type="ARBA" id="ARBA00022801"/>
    </source>
</evidence>
<comment type="caution">
    <text evidence="11">The sequence shown here is derived from an EMBL/GenBank/DDBJ whole genome shotgun (WGS) entry which is preliminary data.</text>
</comment>
<dbReference type="GO" id="GO:0010411">
    <property type="term" value="P:xyloglucan metabolic process"/>
    <property type="evidence" value="ECO:0007669"/>
    <property type="project" value="InterPro"/>
</dbReference>
<organism evidence="11 12">
    <name type="scientific">Camellia sinensis var. sinensis</name>
    <name type="common">China tea</name>
    <dbReference type="NCBI Taxonomy" id="542762"/>
    <lineage>
        <taxon>Eukaryota</taxon>
        <taxon>Viridiplantae</taxon>
        <taxon>Streptophyta</taxon>
        <taxon>Embryophyta</taxon>
        <taxon>Tracheophyta</taxon>
        <taxon>Spermatophyta</taxon>
        <taxon>Magnoliopsida</taxon>
        <taxon>eudicotyledons</taxon>
        <taxon>Gunneridae</taxon>
        <taxon>Pentapetalae</taxon>
        <taxon>asterids</taxon>
        <taxon>Ericales</taxon>
        <taxon>Theaceae</taxon>
        <taxon>Camellia</taxon>
    </lineage>
</organism>
<dbReference type="EMBL" id="SDRB02007903">
    <property type="protein sequence ID" value="THG10415.1"/>
    <property type="molecule type" value="Genomic_DNA"/>
</dbReference>
<dbReference type="Pfam" id="PF00722">
    <property type="entry name" value="Glyco_hydro_16"/>
    <property type="match status" value="1"/>
</dbReference>
<dbReference type="Proteomes" id="UP000306102">
    <property type="component" value="Unassembled WGS sequence"/>
</dbReference>
<evidence type="ECO:0000256" key="6">
    <source>
        <dbReference type="ARBA" id="ARBA00023295"/>
    </source>
</evidence>
<dbReference type="EC" id="2.4.1.207" evidence="9"/>
<evidence type="ECO:0000256" key="5">
    <source>
        <dbReference type="ARBA" id="ARBA00023180"/>
    </source>
</evidence>
<keyword evidence="9" id="KW-0052">Apoplast</keyword>
<keyword evidence="4" id="KW-1015">Disulfide bond</keyword>
<dbReference type="SUPFAM" id="SSF49899">
    <property type="entry name" value="Concanavalin A-like lectins/glucanases"/>
    <property type="match status" value="1"/>
</dbReference>
<dbReference type="InterPro" id="IPR000757">
    <property type="entry name" value="Beta-glucanase-like"/>
</dbReference>
<dbReference type="GO" id="GO:0009835">
    <property type="term" value="P:fruit ripening"/>
    <property type="evidence" value="ECO:0007669"/>
    <property type="project" value="UniProtKB-KW"/>
</dbReference>
<keyword evidence="9" id="KW-0732">Signal</keyword>
<dbReference type="CDD" id="cd02176">
    <property type="entry name" value="GH16_XET"/>
    <property type="match status" value="1"/>
</dbReference>
<name>A0A4S4E517_CAMSN</name>
<feature type="chain" id="PRO_5020830587" description="Xyloglucan endotransglucosylase/hydrolase" evidence="9">
    <location>
        <begin position="26"/>
        <end position="298"/>
    </location>
</feature>
<keyword evidence="9" id="KW-0134">Cell wall</keyword>
<dbReference type="PIRSF" id="PIRSF005604">
    <property type="entry name" value="XET"/>
    <property type="match status" value="1"/>
</dbReference>
<comment type="PTM">
    <text evidence="9">Contains at least one intrachain disulfide bond essential for its enzymatic activity.</text>
</comment>
<comment type="subcellular location">
    <subcellularLocation>
        <location evidence="9">Secreted</location>
        <location evidence="9">Cell wall</location>
    </subcellularLocation>
    <subcellularLocation>
        <location evidence="9">Secreted</location>
        <location evidence="9">Extracellular space</location>
        <location evidence="9">Apoplast</location>
    </subcellularLocation>
</comment>
<keyword evidence="7" id="KW-0292">Fruit ripening</keyword>
<dbReference type="AlphaFoldDB" id="A0A4S4E517"/>
<keyword evidence="9" id="KW-0961">Cell wall biogenesis/degradation</keyword>
<dbReference type="Gene3D" id="2.60.120.200">
    <property type="match status" value="1"/>
</dbReference>
<dbReference type="Pfam" id="PF06955">
    <property type="entry name" value="XET_C"/>
    <property type="match status" value="1"/>
</dbReference>
<dbReference type="GO" id="GO:0004553">
    <property type="term" value="F:hydrolase activity, hydrolyzing O-glycosyl compounds"/>
    <property type="evidence" value="ECO:0007669"/>
    <property type="project" value="InterPro"/>
</dbReference>
<feature type="active site" description="Proton donor" evidence="8">
    <location>
        <position position="113"/>
    </location>
</feature>
<feature type="signal peptide" evidence="9">
    <location>
        <begin position="1"/>
        <end position="25"/>
    </location>
</feature>
<proteinExistence type="inferred from homology"/>
<gene>
    <name evidence="11" type="ORF">TEA_025186</name>
</gene>
<dbReference type="STRING" id="542762.A0A4S4E517"/>
<evidence type="ECO:0000259" key="10">
    <source>
        <dbReference type="PROSITE" id="PS51762"/>
    </source>
</evidence>
<evidence type="ECO:0000256" key="7">
    <source>
        <dbReference type="ARBA" id="ARBA00033478"/>
    </source>
</evidence>
<dbReference type="SMR" id="A0A4S4E517"/>
<evidence type="ECO:0000313" key="11">
    <source>
        <dbReference type="EMBL" id="THG10415.1"/>
    </source>
</evidence>
<dbReference type="GO" id="GO:0071555">
    <property type="term" value="P:cell wall organization"/>
    <property type="evidence" value="ECO:0007669"/>
    <property type="project" value="UniProtKB-KW"/>
</dbReference>
<dbReference type="GO" id="GO:0016762">
    <property type="term" value="F:xyloglucan:xyloglucosyl transferase activity"/>
    <property type="evidence" value="ECO:0007669"/>
    <property type="project" value="UniProtKB-EC"/>
</dbReference>
<dbReference type="InterPro" id="IPR010713">
    <property type="entry name" value="XET_C"/>
</dbReference>